<evidence type="ECO:0000313" key="2">
    <source>
        <dbReference type="Proteomes" id="UP000076871"/>
    </source>
</evidence>
<keyword evidence="2" id="KW-1185">Reference proteome</keyword>
<evidence type="ECO:0000313" key="1">
    <source>
        <dbReference type="EMBL" id="KZT10456.1"/>
    </source>
</evidence>
<dbReference type="OrthoDB" id="2782214at2759"/>
<dbReference type="EMBL" id="KV427609">
    <property type="protein sequence ID" value="KZT10456.1"/>
    <property type="molecule type" value="Genomic_DNA"/>
</dbReference>
<dbReference type="Proteomes" id="UP000076871">
    <property type="component" value="Unassembled WGS sequence"/>
</dbReference>
<organism evidence="1 2">
    <name type="scientific">Laetiporus sulphureus 93-53</name>
    <dbReference type="NCBI Taxonomy" id="1314785"/>
    <lineage>
        <taxon>Eukaryota</taxon>
        <taxon>Fungi</taxon>
        <taxon>Dikarya</taxon>
        <taxon>Basidiomycota</taxon>
        <taxon>Agaricomycotina</taxon>
        <taxon>Agaricomycetes</taxon>
        <taxon>Polyporales</taxon>
        <taxon>Laetiporus</taxon>
    </lineage>
</organism>
<accession>A0A165GJZ2</accession>
<dbReference type="RefSeq" id="XP_040768196.1">
    <property type="nucleotide sequence ID" value="XM_040903856.1"/>
</dbReference>
<dbReference type="STRING" id="1314785.A0A165GJZ2"/>
<protein>
    <recommendedName>
        <fullName evidence="3">C2H2-type domain-containing protein</fullName>
    </recommendedName>
</protein>
<gene>
    <name evidence="1" type="ORF">LAESUDRAFT_644420</name>
</gene>
<reference evidence="1 2" key="1">
    <citation type="journal article" date="2016" name="Mol. Biol. Evol.">
        <title>Comparative Genomics of Early-Diverging Mushroom-Forming Fungi Provides Insights into the Origins of Lignocellulose Decay Capabilities.</title>
        <authorList>
            <person name="Nagy L.G."/>
            <person name="Riley R."/>
            <person name="Tritt A."/>
            <person name="Adam C."/>
            <person name="Daum C."/>
            <person name="Floudas D."/>
            <person name="Sun H."/>
            <person name="Yadav J.S."/>
            <person name="Pangilinan J."/>
            <person name="Larsson K.H."/>
            <person name="Matsuura K."/>
            <person name="Barry K."/>
            <person name="Labutti K."/>
            <person name="Kuo R."/>
            <person name="Ohm R.A."/>
            <person name="Bhattacharya S.S."/>
            <person name="Shirouzu T."/>
            <person name="Yoshinaga Y."/>
            <person name="Martin F.M."/>
            <person name="Grigoriev I.V."/>
            <person name="Hibbett D.S."/>
        </authorList>
    </citation>
    <scope>NUCLEOTIDE SEQUENCE [LARGE SCALE GENOMIC DNA]</scope>
    <source>
        <strain evidence="1 2">93-53</strain>
    </source>
</reference>
<dbReference type="InParanoid" id="A0A165GJZ2"/>
<dbReference type="AlphaFoldDB" id="A0A165GJZ2"/>
<evidence type="ECO:0008006" key="3">
    <source>
        <dbReference type="Google" id="ProtNLM"/>
    </source>
</evidence>
<proteinExistence type="predicted"/>
<name>A0A165GJZ2_9APHY</name>
<dbReference type="GeneID" id="63820886"/>
<sequence length="130" mass="14048">MGIRRVSPSNGARIGRLTSRKFLPRISIPRTPCCWNGGSCGVALDDVTPAGILRHLKAFHSGGQPWNGKARDMCRWGDMCENGEMNLDSFGKHVACVHLRSTARPCSTCGREFARPDTLARHISGGCPGA</sequence>